<organism evidence="1 2">
    <name type="scientific">Catharanthus roseus</name>
    <name type="common">Madagascar periwinkle</name>
    <name type="synonym">Vinca rosea</name>
    <dbReference type="NCBI Taxonomy" id="4058"/>
    <lineage>
        <taxon>Eukaryota</taxon>
        <taxon>Viridiplantae</taxon>
        <taxon>Streptophyta</taxon>
        <taxon>Embryophyta</taxon>
        <taxon>Tracheophyta</taxon>
        <taxon>Spermatophyta</taxon>
        <taxon>Magnoliopsida</taxon>
        <taxon>eudicotyledons</taxon>
        <taxon>Gunneridae</taxon>
        <taxon>Pentapetalae</taxon>
        <taxon>asterids</taxon>
        <taxon>lamiids</taxon>
        <taxon>Gentianales</taxon>
        <taxon>Apocynaceae</taxon>
        <taxon>Rauvolfioideae</taxon>
        <taxon>Vinceae</taxon>
        <taxon>Catharanthinae</taxon>
        <taxon>Catharanthus</taxon>
    </lineage>
</organism>
<comment type="caution">
    <text evidence="1">The sequence shown here is derived from an EMBL/GenBank/DDBJ whole genome shotgun (WGS) entry which is preliminary data.</text>
</comment>
<reference evidence="2" key="1">
    <citation type="journal article" date="2023" name="Nat. Plants">
        <title>Single-cell RNA sequencing provides a high-resolution roadmap for understanding the multicellular compartmentation of specialized metabolism.</title>
        <authorList>
            <person name="Sun S."/>
            <person name="Shen X."/>
            <person name="Li Y."/>
            <person name="Li Y."/>
            <person name="Wang S."/>
            <person name="Li R."/>
            <person name="Zhang H."/>
            <person name="Shen G."/>
            <person name="Guo B."/>
            <person name="Wei J."/>
            <person name="Xu J."/>
            <person name="St-Pierre B."/>
            <person name="Chen S."/>
            <person name="Sun C."/>
        </authorList>
    </citation>
    <scope>NUCLEOTIDE SEQUENCE [LARGE SCALE GENOMIC DNA]</scope>
</reference>
<evidence type="ECO:0000313" key="1">
    <source>
        <dbReference type="EMBL" id="KAI5679342.1"/>
    </source>
</evidence>
<evidence type="ECO:0000313" key="2">
    <source>
        <dbReference type="Proteomes" id="UP001060085"/>
    </source>
</evidence>
<protein>
    <submittedName>
        <fullName evidence="1">Uncharacterized protein</fullName>
    </submittedName>
</protein>
<name>A0ACC0C306_CATRO</name>
<dbReference type="Proteomes" id="UP001060085">
    <property type="component" value="Linkage Group LG02"/>
</dbReference>
<dbReference type="EMBL" id="CM044702">
    <property type="protein sequence ID" value="KAI5679342.1"/>
    <property type="molecule type" value="Genomic_DNA"/>
</dbReference>
<gene>
    <name evidence="1" type="ORF">M9H77_10292</name>
</gene>
<accession>A0ACC0C306</accession>
<keyword evidence="2" id="KW-1185">Reference proteome</keyword>
<proteinExistence type="predicted"/>
<sequence length="460" mass="52141">MAETHHIQVEEEVTTTTTTEEPNSDPREQTPLLNSDQNHQRNEQENQENDLETHLDKTLQKLYSFLILLGFKQNSILSFWVSWIVFLLIGVFLPLFVLELSNCPGCEKGQIKRFEVDIVASQACLAAASLICLSHNLRKYGIRKFLFVDKHTGHAERFSDLYIQKIHESVRLLVLWVLPCFILKTAREVIRILYVHHESLWQSAVILLAFVFSSTYVTIVFLSSCILFHLVCNLQILHFDDYGKLLERQTDALVLIQEHVRLRQYLSKISHRFRIYLILVFLIVSVSQFVTLFQTTGYRGIITFINGGDFAVSSIVQVVGVILCLNAAAKISHRAQNIGSLASQWHALLTCRSPDTSQIRMSSSVGSFDVANMSGSLCIDYSESDLESLDFIATSTNTQLVSYSSSYQKRQALVTYLQANPGGITIYGYTVDRVLINTIFVIELTLVLFVLGKTIVFSSH</sequence>